<keyword evidence="2" id="KW-1185">Reference proteome</keyword>
<accession>A0A392VA73</accession>
<organism evidence="1 2">
    <name type="scientific">Trifolium medium</name>
    <dbReference type="NCBI Taxonomy" id="97028"/>
    <lineage>
        <taxon>Eukaryota</taxon>
        <taxon>Viridiplantae</taxon>
        <taxon>Streptophyta</taxon>
        <taxon>Embryophyta</taxon>
        <taxon>Tracheophyta</taxon>
        <taxon>Spermatophyta</taxon>
        <taxon>Magnoliopsida</taxon>
        <taxon>eudicotyledons</taxon>
        <taxon>Gunneridae</taxon>
        <taxon>Pentapetalae</taxon>
        <taxon>rosids</taxon>
        <taxon>fabids</taxon>
        <taxon>Fabales</taxon>
        <taxon>Fabaceae</taxon>
        <taxon>Papilionoideae</taxon>
        <taxon>50 kb inversion clade</taxon>
        <taxon>NPAAA clade</taxon>
        <taxon>Hologalegina</taxon>
        <taxon>IRL clade</taxon>
        <taxon>Trifolieae</taxon>
        <taxon>Trifolium</taxon>
    </lineage>
</organism>
<feature type="non-terminal residue" evidence="1">
    <location>
        <position position="1"/>
    </location>
</feature>
<name>A0A392VA73_9FABA</name>
<dbReference type="Proteomes" id="UP000265520">
    <property type="component" value="Unassembled WGS sequence"/>
</dbReference>
<evidence type="ECO:0000313" key="2">
    <source>
        <dbReference type="Proteomes" id="UP000265520"/>
    </source>
</evidence>
<protein>
    <submittedName>
        <fullName evidence="1">Uncharacterized protein</fullName>
    </submittedName>
</protein>
<dbReference type="AlphaFoldDB" id="A0A392VA73"/>
<evidence type="ECO:0000313" key="1">
    <source>
        <dbReference type="EMBL" id="MCI85226.1"/>
    </source>
</evidence>
<sequence length="58" mass="6386">VFCTTQQVLARCAAQDNSVSGLRALRSFGRALRSTSGPRALRRVQQTCSPKVDFLLTF</sequence>
<dbReference type="EMBL" id="LXQA011110321">
    <property type="protein sequence ID" value="MCI85226.1"/>
    <property type="molecule type" value="Genomic_DNA"/>
</dbReference>
<reference evidence="1 2" key="1">
    <citation type="journal article" date="2018" name="Front. Plant Sci.">
        <title>Red Clover (Trifolium pratense) and Zigzag Clover (T. medium) - A Picture of Genomic Similarities and Differences.</title>
        <authorList>
            <person name="Dluhosova J."/>
            <person name="Istvanek J."/>
            <person name="Nedelnik J."/>
            <person name="Repkova J."/>
        </authorList>
    </citation>
    <scope>NUCLEOTIDE SEQUENCE [LARGE SCALE GENOMIC DNA]</scope>
    <source>
        <strain evidence="2">cv. 10/8</strain>
        <tissue evidence="1">Leaf</tissue>
    </source>
</reference>
<comment type="caution">
    <text evidence="1">The sequence shown here is derived from an EMBL/GenBank/DDBJ whole genome shotgun (WGS) entry which is preliminary data.</text>
</comment>
<proteinExistence type="predicted"/>